<reference evidence="1 2" key="1">
    <citation type="submission" date="2020-03" db="EMBL/GenBank/DDBJ databases">
        <title>Whole genome shotgun sequence of Phytohabitans rumicis NBRC 108638.</title>
        <authorList>
            <person name="Komaki H."/>
            <person name="Tamura T."/>
        </authorList>
    </citation>
    <scope>NUCLEOTIDE SEQUENCE [LARGE SCALE GENOMIC DNA]</scope>
    <source>
        <strain evidence="1 2">NBRC 108638</strain>
    </source>
</reference>
<sequence>MVISGPVADYLPGVAGSEFMRDGGVADGLVVAGLGSRRPRNRLRDPPPPRRLATLRAQWADLEVVMPRCPIWNLTTSRSTDRDDVLGHQAVAGEAEAVRVGGAQDVAV</sequence>
<dbReference type="EMBL" id="BLPG01000001">
    <property type="protein sequence ID" value="GFJ89433.1"/>
    <property type="molecule type" value="Genomic_DNA"/>
</dbReference>
<dbReference type="Proteomes" id="UP000482960">
    <property type="component" value="Unassembled WGS sequence"/>
</dbReference>
<reference evidence="1 2" key="2">
    <citation type="submission" date="2020-03" db="EMBL/GenBank/DDBJ databases">
        <authorList>
            <person name="Ichikawa N."/>
            <person name="Kimura A."/>
            <person name="Kitahashi Y."/>
            <person name="Uohara A."/>
        </authorList>
    </citation>
    <scope>NUCLEOTIDE SEQUENCE [LARGE SCALE GENOMIC DNA]</scope>
    <source>
        <strain evidence="1 2">NBRC 108638</strain>
    </source>
</reference>
<evidence type="ECO:0000313" key="2">
    <source>
        <dbReference type="Proteomes" id="UP000482960"/>
    </source>
</evidence>
<protein>
    <submittedName>
        <fullName evidence="1">Uncharacterized protein</fullName>
    </submittedName>
</protein>
<comment type="caution">
    <text evidence="1">The sequence shown here is derived from an EMBL/GenBank/DDBJ whole genome shotgun (WGS) entry which is preliminary data.</text>
</comment>
<proteinExistence type="predicted"/>
<dbReference type="AlphaFoldDB" id="A0A6V8KWH2"/>
<keyword evidence="2" id="KW-1185">Reference proteome</keyword>
<gene>
    <name evidence="1" type="ORF">Prum_030750</name>
</gene>
<name>A0A6V8KWH2_9ACTN</name>
<evidence type="ECO:0000313" key="1">
    <source>
        <dbReference type="EMBL" id="GFJ89433.1"/>
    </source>
</evidence>
<organism evidence="1 2">
    <name type="scientific">Phytohabitans rumicis</name>
    <dbReference type="NCBI Taxonomy" id="1076125"/>
    <lineage>
        <taxon>Bacteria</taxon>
        <taxon>Bacillati</taxon>
        <taxon>Actinomycetota</taxon>
        <taxon>Actinomycetes</taxon>
        <taxon>Micromonosporales</taxon>
        <taxon>Micromonosporaceae</taxon>
    </lineage>
</organism>
<accession>A0A6V8KWH2</accession>